<evidence type="ECO:0000313" key="9">
    <source>
        <dbReference type="Proteomes" id="UP001279734"/>
    </source>
</evidence>
<keyword evidence="7" id="KW-0813">Transport</keyword>
<protein>
    <recommendedName>
        <fullName evidence="7">PRA1 family protein</fullName>
    </recommendedName>
</protein>
<dbReference type="InterPro" id="IPR004895">
    <property type="entry name" value="Prenylated_rab_accept_PRA1"/>
</dbReference>
<evidence type="ECO:0000313" key="8">
    <source>
        <dbReference type="EMBL" id="GMH28500.1"/>
    </source>
</evidence>
<dbReference type="PANTHER" id="PTHR19317">
    <property type="entry name" value="PRENYLATED RAB ACCEPTOR 1-RELATED"/>
    <property type="match status" value="1"/>
</dbReference>
<feature type="transmembrane region" description="Helical" evidence="7">
    <location>
        <begin position="109"/>
        <end position="142"/>
    </location>
</feature>
<comment type="subcellular location">
    <subcellularLocation>
        <location evidence="2 7">Membrane</location>
        <topology evidence="2 7">Multi-pass membrane protein</topology>
    </subcellularLocation>
</comment>
<feature type="transmembrane region" description="Helical" evidence="7">
    <location>
        <begin position="56"/>
        <end position="89"/>
    </location>
</feature>
<evidence type="ECO:0000256" key="3">
    <source>
        <dbReference type="ARBA" id="ARBA00006483"/>
    </source>
</evidence>
<name>A0AAD3Y5P7_NEPGR</name>
<comment type="caution">
    <text evidence="8">The sequence shown here is derived from an EMBL/GenBank/DDBJ whole genome shotgun (WGS) entry which is preliminary data.</text>
</comment>
<evidence type="ECO:0000256" key="6">
    <source>
        <dbReference type="ARBA" id="ARBA00023136"/>
    </source>
</evidence>
<keyword evidence="6 7" id="KW-0472">Membrane</keyword>
<keyword evidence="5 7" id="KW-1133">Transmembrane helix</keyword>
<organism evidence="8 9">
    <name type="scientific">Nepenthes gracilis</name>
    <name type="common">Slender pitcher plant</name>
    <dbReference type="NCBI Taxonomy" id="150966"/>
    <lineage>
        <taxon>Eukaryota</taxon>
        <taxon>Viridiplantae</taxon>
        <taxon>Streptophyta</taxon>
        <taxon>Embryophyta</taxon>
        <taxon>Tracheophyta</taxon>
        <taxon>Spermatophyta</taxon>
        <taxon>Magnoliopsida</taxon>
        <taxon>eudicotyledons</taxon>
        <taxon>Gunneridae</taxon>
        <taxon>Pentapetalae</taxon>
        <taxon>Caryophyllales</taxon>
        <taxon>Nepenthaceae</taxon>
        <taxon>Nepenthes</taxon>
    </lineage>
</organism>
<dbReference type="Proteomes" id="UP001279734">
    <property type="component" value="Unassembled WGS sequence"/>
</dbReference>
<dbReference type="GO" id="GO:0005783">
    <property type="term" value="C:endoplasmic reticulum"/>
    <property type="evidence" value="ECO:0007669"/>
    <property type="project" value="TreeGrafter"/>
</dbReference>
<keyword evidence="4 7" id="KW-0812">Transmembrane</keyword>
<evidence type="ECO:0000256" key="1">
    <source>
        <dbReference type="ARBA" id="ARBA00002501"/>
    </source>
</evidence>
<evidence type="ECO:0000256" key="4">
    <source>
        <dbReference type="ARBA" id="ARBA00022692"/>
    </source>
</evidence>
<dbReference type="Pfam" id="PF03208">
    <property type="entry name" value="PRA1"/>
    <property type="match status" value="1"/>
</dbReference>
<dbReference type="GO" id="GO:0016192">
    <property type="term" value="P:vesicle-mediated transport"/>
    <property type="evidence" value="ECO:0007669"/>
    <property type="project" value="TreeGrafter"/>
</dbReference>
<dbReference type="GO" id="GO:0016020">
    <property type="term" value="C:membrane"/>
    <property type="evidence" value="ECO:0007669"/>
    <property type="project" value="UniProtKB-SubCell"/>
</dbReference>
<reference evidence="8" key="1">
    <citation type="submission" date="2023-05" db="EMBL/GenBank/DDBJ databases">
        <title>Nepenthes gracilis genome sequencing.</title>
        <authorList>
            <person name="Fukushima K."/>
        </authorList>
    </citation>
    <scope>NUCLEOTIDE SEQUENCE</scope>
    <source>
        <strain evidence="8">SING2019-196</strain>
    </source>
</reference>
<evidence type="ECO:0000256" key="7">
    <source>
        <dbReference type="RuleBase" id="RU363107"/>
    </source>
</evidence>
<proteinExistence type="inferred from homology"/>
<sequence>MSAPPPPSDYGSPTIQSLTATIRPWPEFFEIAGISLPVSLSDATSRLRRNLAHFRVNYAGVALIVLFLSLIYHPISMIVFLVTLIAWFVFYFSRSVPLVVLNREVDDRAVLAVLCLITIVALVFASVWLNVVVSIVIAAALICLHGVFRVPNFGVDPYGGLLSSVVNDSNGAYSEF</sequence>
<keyword evidence="9" id="KW-1185">Reference proteome</keyword>
<dbReference type="GO" id="GO:0005794">
    <property type="term" value="C:Golgi apparatus"/>
    <property type="evidence" value="ECO:0007669"/>
    <property type="project" value="TreeGrafter"/>
</dbReference>
<comment type="function">
    <text evidence="1 7">May be involved in both secretory and endocytic intracellular trafficking in the endosomal/prevacuolar compartments.</text>
</comment>
<dbReference type="EMBL" id="BSYO01000034">
    <property type="protein sequence ID" value="GMH28500.1"/>
    <property type="molecule type" value="Genomic_DNA"/>
</dbReference>
<comment type="similarity">
    <text evidence="3 7">Belongs to the PRA1 family.</text>
</comment>
<gene>
    <name evidence="8" type="ORF">Nepgr_030343</name>
</gene>
<evidence type="ECO:0000256" key="5">
    <source>
        <dbReference type="ARBA" id="ARBA00022989"/>
    </source>
</evidence>
<accession>A0AAD3Y5P7</accession>
<dbReference type="PANTHER" id="PTHR19317:SF84">
    <property type="entry name" value="PRA1 FAMILY PROTEIN"/>
    <property type="match status" value="1"/>
</dbReference>
<dbReference type="AlphaFoldDB" id="A0AAD3Y5P7"/>
<evidence type="ECO:0000256" key="2">
    <source>
        <dbReference type="ARBA" id="ARBA00004141"/>
    </source>
</evidence>